<dbReference type="GO" id="GO:0032259">
    <property type="term" value="P:methylation"/>
    <property type="evidence" value="ECO:0007669"/>
    <property type="project" value="UniProtKB-KW"/>
</dbReference>
<gene>
    <name evidence="3" type="ORF">DT065_07965</name>
</gene>
<evidence type="ECO:0000259" key="2">
    <source>
        <dbReference type="Pfam" id="PF21106"/>
    </source>
</evidence>
<dbReference type="InterPro" id="IPR048375">
    <property type="entry name" value="YtxK-like_N"/>
</dbReference>
<dbReference type="KEGG" id="rue:DT065_07965"/>
<dbReference type="EMBL" id="CP031092">
    <property type="protein sequence ID" value="AXF55967.1"/>
    <property type="molecule type" value="Genomic_DNA"/>
</dbReference>
<dbReference type="OrthoDB" id="9788159at2"/>
<dbReference type="InterPro" id="IPR052933">
    <property type="entry name" value="DNA_Protect_Modify"/>
</dbReference>
<dbReference type="InterPro" id="IPR029063">
    <property type="entry name" value="SAM-dependent_MTases_sf"/>
</dbReference>
<sequence length="334" mass="37350">MTEHSKIEQLFHTLDEMATAISEEHTYTYLDALAEAGDILYQGLAQQSFSDTVQEKIKRLLADVPKGQLDREVVRKAFQLAILKGMKENVQPHHAMTPDGVAFFVSYLLKKLIGEEQNIRLFDPAMGTANLLTAILNETDQVDGAIGAEVDDALVRIAFAMANLQRHTLQILQMDSVSQRGLPEVDVIVSDLPAGYYTNDEVVADFQTRPEEGRMPAEYAIFENAWKALKQSGFAIFLIPNTMFTREGAEALHKFVKNEAVTLGLLQLPQSMFKNDQYAKSIWLLQKNGPGVQAPPQALFAELPSFTRAEALSDMIKGINEWFEQFFNPAGKRP</sequence>
<feature type="domain" description="YtxK-like N-terminal helical" evidence="2">
    <location>
        <begin position="8"/>
        <end position="86"/>
    </location>
</feature>
<proteinExistence type="predicted"/>
<name>A0A345BYD6_9BACI</name>
<dbReference type="Pfam" id="PF02384">
    <property type="entry name" value="N6_Mtase"/>
    <property type="match status" value="1"/>
</dbReference>
<evidence type="ECO:0000259" key="1">
    <source>
        <dbReference type="Pfam" id="PF02384"/>
    </source>
</evidence>
<dbReference type="Proteomes" id="UP000252100">
    <property type="component" value="Chromosome"/>
</dbReference>
<keyword evidence="4" id="KW-1185">Reference proteome</keyword>
<organism evidence="3 4">
    <name type="scientific">Salicibibacter kimchii</name>
    <dbReference type="NCBI Taxonomy" id="2099786"/>
    <lineage>
        <taxon>Bacteria</taxon>
        <taxon>Bacillati</taxon>
        <taxon>Bacillota</taxon>
        <taxon>Bacilli</taxon>
        <taxon>Bacillales</taxon>
        <taxon>Bacillaceae</taxon>
        <taxon>Salicibibacter</taxon>
    </lineage>
</organism>
<dbReference type="PANTHER" id="PTHR41313">
    <property type="entry name" value="ADENINE-SPECIFIC METHYLTRANSFERASE"/>
    <property type="match status" value="1"/>
</dbReference>
<dbReference type="RefSeq" id="WP_114372326.1">
    <property type="nucleotide sequence ID" value="NZ_CP031092.1"/>
</dbReference>
<dbReference type="PANTHER" id="PTHR41313:SF1">
    <property type="entry name" value="DNA METHYLASE ADENINE-SPECIFIC DOMAIN-CONTAINING PROTEIN"/>
    <property type="match status" value="1"/>
</dbReference>
<dbReference type="SUPFAM" id="SSF53335">
    <property type="entry name" value="S-adenosyl-L-methionine-dependent methyltransferases"/>
    <property type="match status" value="1"/>
</dbReference>
<protein>
    <submittedName>
        <fullName evidence="3">Class I SAM-dependent methyltransferase</fullName>
    </submittedName>
</protein>
<dbReference type="Pfam" id="PF21106">
    <property type="entry name" value="YtxK_like"/>
    <property type="match status" value="1"/>
</dbReference>
<dbReference type="InterPro" id="IPR003356">
    <property type="entry name" value="DNA_methylase_A-5"/>
</dbReference>
<dbReference type="AlphaFoldDB" id="A0A345BYD6"/>
<accession>A0A345BYD6</accession>
<keyword evidence="3" id="KW-0489">Methyltransferase</keyword>
<dbReference type="GO" id="GO:0008170">
    <property type="term" value="F:N-methyltransferase activity"/>
    <property type="evidence" value="ECO:0007669"/>
    <property type="project" value="InterPro"/>
</dbReference>
<dbReference type="GO" id="GO:0003677">
    <property type="term" value="F:DNA binding"/>
    <property type="evidence" value="ECO:0007669"/>
    <property type="project" value="InterPro"/>
</dbReference>
<dbReference type="Gene3D" id="1.10.150.470">
    <property type="match status" value="1"/>
</dbReference>
<evidence type="ECO:0000313" key="3">
    <source>
        <dbReference type="EMBL" id="AXF55967.1"/>
    </source>
</evidence>
<evidence type="ECO:0000313" key="4">
    <source>
        <dbReference type="Proteomes" id="UP000252100"/>
    </source>
</evidence>
<feature type="domain" description="DNA methylase adenine-specific" evidence="1">
    <location>
        <begin position="105"/>
        <end position="290"/>
    </location>
</feature>
<reference evidence="3 4" key="1">
    <citation type="journal article" date="2018" name="J. Microbiol.">
        <title>Salicibibacter kimchii gen. nov., sp. nov., a moderately halophilic and alkalitolerant bacterium in the family Bacillaceae, isolated from kimchi.</title>
        <authorList>
            <person name="Jang J.Y."/>
            <person name="Oh Y.J."/>
            <person name="Lim S.K."/>
            <person name="Park H.K."/>
            <person name="Lee C."/>
            <person name="Kim J.Y."/>
            <person name="Lee M.A."/>
            <person name="Choi H.J."/>
        </authorList>
    </citation>
    <scope>NUCLEOTIDE SEQUENCE [LARGE SCALE GENOMIC DNA]</scope>
    <source>
        <strain evidence="3 4">NKC1-1</strain>
    </source>
</reference>
<dbReference type="Gene3D" id="3.40.50.150">
    <property type="entry name" value="Vaccinia Virus protein VP39"/>
    <property type="match status" value="1"/>
</dbReference>
<keyword evidence="3" id="KW-0808">Transferase</keyword>